<sequence length="169" mass="18497">ANTENLIYCLILFPSDNSIAVVKAKQCCPAEHDGFVFVQSGKKKFIGVILEEGSLSQCSAAADRLTKMTANPEIESDYERNNNMNQLKQPATTATLTSLKSIQLTEKNSNGQPRLATVIMTSTDNSALKENEDVLLELPKVACATTMPTSNNLNKPNQHPPPEKVDFEK</sequence>
<feature type="region of interest" description="Disordered" evidence="1">
    <location>
        <begin position="146"/>
        <end position="169"/>
    </location>
</feature>
<evidence type="ECO:0000256" key="1">
    <source>
        <dbReference type="SAM" id="MobiDB-lite"/>
    </source>
</evidence>
<protein>
    <submittedName>
        <fullName evidence="2">Uncharacterized protein</fullName>
    </submittedName>
</protein>
<comment type="caution">
    <text evidence="2">The sequence shown here is derived from an EMBL/GenBank/DDBJ whole genome shotgun (WGS) entry which is preliminary data.</text>
</comment>
<accession>A0A8S2PF86</accession>
<dbReference type="Proteomes" id="UP000681967">
    <property type="component" value="Unassembled WGS sequence"/>
</dbReference>
<dbReference type="EMBL" id="CAJOBH010006223">
    <property type="protein sequence ID" value="CAF4048876.1"/>
    <property type="molecule type" value="Genomic_DNA"/>
</dbReference>
<name>A0A8S2PF86_9BILA</name>
<feature type="compositionally biased region" description="Polar residues" evidence="1">
    <location>
        <begin position="146"/>
        <end position="157"/>
    </location>
</feature>
<feature type="non-terminal residue" evidence="2">
    <location>
        <position position="1"/>
    </location>
</feature>
<reference evidence="2" key="1">
    <citation type="submission" date="2021-02" db="EMBL/GenBank/DDBJ databases">
        <authorList>
            <person name="Nowell W R."/>
        </authorList>
    </citation>
    <scope>NUCLEOTIDE SEQUENCE</scope>
</reference>
<evidence type="ECO:0000313" key="2">
    <source>
        <dbReference type="EMBL" id="CAF4048876.1"/>
    </source>
</evidence>
<evidence type="ECO:0000313" key="3">
    <source>
        <dbReference type="Proteomes" id="UP000681967"/>
    </source>
</evidence>
<proteinExistence type="predicted"/>
<gene>
    <name evidence="2" type="ORF">BYL167_LOCUS16318</name>
</gene>
<dbReference type="AlphaFoldDB" id="A0A8S2PF86"/>
<organism evidence="2 3">
    <name type="scientific">Rotaria magnacalcarata</name>
    <dbReference type="NCBI Taxonomy" id="392030"/>
    <lineage>
        <taxon>Eukaryota</taxon>
        <taxon>Metazoa</taxon>
        <taxon>Spiralia</taxon>
        <taxon>Gnathifera</taxon>
        <taxon>Rotifera</taxon>
        <taxon>Eurotatoria</taxon>
        <taxon>Bdelloidea</taxon>
        <taxon>Philodinida</taxon>
        <taxon>Philodinidae</taxon>
        <taxon>Rotaria</taxon>
    </lineage>
</organism>